<dbReference type="PANTHER" id="PTHR39188">
    <property type="entry name" value="MEMBRANE-ASSOCIATED ZINC METALLOPROTEASE M50B"/>
    <property type="match status" value="1"/>
</dbReference>
<keyword evidence="11 13" id="KW-0472">Membrane</keyword>
<feature type="transmembrane region" description="Helical" evidence="13">
    <location>
        <begin position="168"/>
        <end position="188"/>
    </location>
</feature>
<keyword evidence="10" id="KW-0482">Metalloprotease</keyword>
<evidence type="ECO:0000256" key="12">
    <source>
        <dbReference type="PROSITE-ProRule" id="PRU00703"/>
    </source>
</evidence>
<feature type="transmembrane region" description="Helical" evidence="13">
    <location>
        <begin position="194"/>
        <end position="210"/>
    </location>
</feature>
<keyword evidence="7 15" id="KW-0378">Hydrolase</keyword>
<dbReference type="Proteomes" id="UP001232973">
    <property type="component" value="Unassembled WGS sequence"/>
</dbReference>
<dbReference type="Pfam" id="PF02163">
    <property type="entry name" value="Peptidase_M50"/>
    <property type="match status" value="2"/>
</dbReference>
<evidence type="ECO:0000256" key="2">
    <source>
        <dbReference type="ARBA" id="ARBA00004141"/>
    </source>
</evidence>
<evidence type="ECO:0000256" key="1">
    <source>
        <dbReference type="ARBA" id="ARBA00001947"/>
    </source>
</evidence>
<evidence type="ECO:0000259" key="14">
    <source>
        <dbReference type="PROSITE" id="PS51371"/>
    </source>
</evidence>
<feature type="domain" description="CBS" evidence="14">
    <location>
        <begin position="231"/>
        <end position="292"/>
    </location>
</feature>
<comment type="similarity">
    <text evidence="3">Belongs to the peptidase M50B family.</text>
</comment>
<dbReference type="SUPFAM" id="SSF54631">
    <property type="entry name" value="CBS-domain pair"/>
    <property type="match status" value="1"/>
</dbReference>
<proteinExistence type="inferred from homology"/>
<dbReference type="EMBL" id="JAUSTP010000001">
    <property type="protein sequence ID" value="MDQ0188324.1"/>
    <property type="molecule type" value="Genomic_DNA"/>
</dbReference>
<dbReference type="GO" id="GO:0016787">
    <property type="term" value="F:hydrolase activity"/>
    <property type="evidence" value="ECO:0007669"/>
    <property type="project" value="UniProtKB-KW"/>
</dbReference>
<accession>A0ABT9XDE9</accession>
<name>A0ABT9XDE9_9BACL</name>
<dbReference type="PROSITE" id="PS51371">
    <property type="entry name" value="CBS"/>
    <property type="match status" value="1"/>
</dbReference>
<comment type="caution">
    <text evidence="15">The sequence shown here is derived from an EMBL/GenBank/DDBJ whole genome shotgun (WGS) entry which is preliminary data.</text>
</comment>
<dbReference type="InterPro" id="IPR008915">
    <property type="entry name" value="Peptidase_M50"/>
</dbReference>
<organism evidence="15 16">
    <name type="scientific">Alicyclobacillus cycloheptanicus</name>
    <dbReference type="NCBI Taxonomy" id="1457"/>
    <lineage>
        <taxon>Bacteria</taxon>
        <taxon>Bacillati</taxon>
        <taxon>Bacillota</taxon>
        <taxon>Bacilli</taxon>
        <taxon>Bacillales</taxon>
        <taxon>Alicyclobacillaceae</taxon>
        <taxon>Alicyclobacillus</taxon>
    </lineage>
</organism>
<feature type="transmembrane region" description="Helical" evidence="13">
    <location>
        <begin position="21"/>
        <end position="50"/>
    </location>
</feature>
<dbReference type="RefSeq" id="WP_274455728.1">
    <property type="nucleotide sequence ID" value="NZ_CP067097.1"/>
</dbReference>
<dbReference type="CDD" id="cd06161">
    <property type="entry name" value="S2P-M50_SpoIVFB"/>
    <property type="match status" value="1"/>
</dbReference>
<keyword evidence="5 13" id="KW-0812">Transmembrane</keyword>
<sequence>MYSVRTWWTERRRQSRLPIRFHPLFFVLALCAVGFGLWQEIVVLFLLVLLHELGHAAVANHLGYEVEEVSLLPFGGVAKLSYGRMGPAPRHEALIAIAGPLVNLLLVAAAMGMSAAGLWGTPFTHTVIRLNLWIAIFNMLPAMPLDGGRILRAARSRTIGYEQATREAYRMAIVISLALLCLGGVALWAGFPHVGLLILGVFLFISAWTGRRDISMDTVRFLDAKRQAAGARPEVIRSIAAPADTTVRDVVKQFSPDRYHLVYVLDEQGGVRSILEEEELLDAVFEGRWLETLEAWLD</sequence>
<evidence type="ECO:0000256" key="6">
    <source>
        <dbReference type="ARBA" id="ARBA00022723"/>
    </source>
</evidence>
<keyword evidence="9 13" id="KW-1133">Transmembrane helix</keyword>
<keyword evidence="12" id="KW-0129">CBS domain</keyword>
<keyword evidence="4" id="KW-0645">Protease</keyword>
<evidence type="ECO:0000256" key="7">
    <source>
        <dbReference type="ARBA" id="ARBA00022801"/>
    </source>
</evidence>
<keyword evidence="8" id="KW-0862">Zinc</keyword>
<evidence type="ECO:0000256" key="3">
    <source>
        <dbReference type="ARBA" id="ARBA00007931"/>
    </source>
</evidence>
<dbReference type="EC" id="3.4.24.-" evidence="15"/>
<dbReference type="InterPro" id="IPR000644">
    <property type="entry name" value="CBS_dom"/>
</dbReference>
<gene>
    <name evidence="15" type="ORF">J2S03_000128</name>
</gene>
<evidence type="ECO:0000256" key="5">
    <source>
        <dbReference type="ARBA" id="ARBA00022692"/>
    </source>
</evidence>
<evidence type="ECO:0000256" key="4">
    <source>
        <dbReference type="ARBA" id="ARBA00022670"/>
    </source>
</evidence>
<dbReference type="InterPro" id="IPR046342">
    <property type="entry name" value="CBS_dom_sf"/>
</dbReference>
<protein>
    <submittedName>
        <fullName evidence="15">Stage IV sporulation protein FB</fullName>
        <ecNumber evidence="15">3.4.24.-</ecNumber>
    </submittedName>
</protein>
<keyword evidence="6" id="KW-0479">Metal-binding</keyword>
<evidence type="ECO:0000313" key="16">
    <source>
        <dbReference type="Proteomes" id="UP001232973"/>
    </source>
</evidence>
<feature type="transmembrane region" description="Helical" evidence="13">
    <location>
        <begin position="94"/>
        <end position="118"/>
    </location>
</feature>
<evidence type="ECO:0000256" key="11">
    <source>
        <dbReference type="ARBA" id="ARBA00023136"/>
    </source>
</evidence>
<evidence type="ECO:0000313" key="15">
    <source>
        <dbReference type="EMBL" id="MDQ0188324.1"/>
    </source>
</evidence>
<reference evidence="15 16" key="1">
    <citation type="submission" date="2023-07" db="EMBL/GenBank/DDBJ databases">
        <title>Genomic Encyclopedia of Type Strains, Phase IV (KMG-IV): sequencing the most valuable type-strain genomes for metagenomic binning, comparative biology and taxonomic classification.</title>
        <authorList>
            <person name="Goeker M."/>
        </authorList>
    </citation>
    <scope>NUCLEOTIDE SEQUENCE [LARGE SCALE GENOMIC DNA]</scope>
    <source>
        <strain evidence="15 16">DSM 4006</strain>
    </source>
</reference>
<evidence type="ECO:0000256" key="10">
    <source>
        <dbReference type="ARBA" id="ARBA00023049"/>
    </source>
</evidence>
<dbReference type="PANTHER" id="PTHR39188:SF3">
    <property type="entry name" value="STAGE IV SPORULATION PROTEIN FB"/>
    <property type="match status" value="1"/>
</dbReference>
<keyword evidence="16" id="KW-1185">Reference proteome</keyword>
<evidence type="ECO:0000256" key="9">
    <source>
        <dbReference type="ARBA" id="ARBA00022989"/>
    </source>
</evidence>
<comment type="subcellular location">
    <subcellularLocation>
        <location evidence="2">Membrane</location>
        <topology evidence="2">Multi-pass membrane protein</topology>
    </subcellularLocation>
</comment>
<evidence type="ECO:0000256" key="13">
    <source>
        <dbReference type="SAM" id="Phobius"/>
    </source>
</evidence>
<comment type="cofactor">
    <cofactor evidence="1">
        <name>Zn(2+)</name>
        <dbReference type="ChEBI" id="CHEBI:29105"/>
    </cofactor>
</comment>
<evidence type="ECO:0000256" key="8">
    <source>
        <dbReference type="ARBA" id="ARBA00022833"/>
    </source>
</evidence>